<proteinExistence type="predicted"/>
<comment type="caution">
    <text evidence="1">The sequence shown here is derived from an EMBL/GenBank/DDBJ whole genome shotgun (WGS) entry which is preliminary data.</text>
</comment>
<evidence type="ECO:0000313" key="1">
    <source>
        <dbReference type="EMBL" id="OIQ62949.1"/>
    </source>
</evidence>
<accession>A0A1J5PHB3</accession>
<sequence>MRVCAHHCVGECPFDSVYFADHDHARKVFDVYLVDDSSPWRHDFEFIECTLSPPKEPVTLLVPHVFDVGIGFKGVFAPEDIGNHRVVDYQLSWSQRVDPGWVAA</sequence>
<gene>
    <name evidence="1" type="ORF">GALL_555150</name>
</gene>
<dbReference type="AlphaFoldDB" id="A0A1J5PHB3"/>
<protein>
    <submittedName>
        <fullName evidence="1">Uncharacterized protein</fullName>
    </submittedName>
</protein>
<dbReference type="EMBL" id="MLJW01009444">
    <property type="protein sequence ID" value="OIQ62949.1"/>
    <property type="molecule type" value="Genomic_DNA"/>
</dbReference>
<name>A0A1J5PHB3_9ZZZZ</name>
<reference evidence="1" key="1">
    <citation type="submission" date="2016-10" db="EMBL/GenBank/DDBJ databases">
        <title>Sequence of Gallionella enrichment culture.</title>
        <authorList>
            <person name="Poehlein A."/>
            <person name="Muehling M."/>
            <person name="Daniel R."/>
        </authorList>
    </citation>
    <scope>NUCLEOTIDE SEQUENCE</scope>
</reference>
<organism evidence="1">
    <name type="scientific">mine drainage metagenome</name>
    <dbReference type="NCBI Taxonomy" id="410659"/>
    <lineage>
        <taxon>unclassified sequences</taxon>
        <taxon>metagenomes</taxon>
        <taxon>ecological metagenomes</taxon>
    </lineage>
</organism>